<feature type="compositionally biased region" description="Polar residues" evidence="1">
    <location>
        <begin position="278"/>
        <end position="294"/>
    </location>
</feature>
<protein>
    <submittedName>
        <fullName evidence="2">Uncharacterized protein</fullName>
    </submittedName>
</protein>
<feature type="compositionally biased region" description="Polar residues" evidence="1">
    <location>
        <begin position="151"/>
        <end position="171"/>
    </location>
</feature>
<name>A0AAV1RP69_9ROSI</name>
<reference evidence="2 3" key="1">
    <citation type="submission" date="2024-01" db="EMBL/GenBank/DDBJ databases">
        <authorList>
            <person name="Waweru B."/>
        </authorList>
    </citation>
    <scope>NUCLEOTIDE SEQUENCE [LARGE SCALE GENOMIC DNA]</scope>
</reference>
<dbReference type="PANTHER" id="PTHR31780:SF10">
    <property type="entry name" value="LD36051P"/>
    <property type="match status" value="1"/>
</dbReference>
<gene>
    <name evidence="2" type="ORF">DCAF_LOCUS12698</name>
</gene>
<evidence type="ECO:0000313" key="3">
    <source>
        <dbReference type="Proteomes" id="UP001314170"/>
    </source>
</evidence>
<dbReference type="Proteomes" id="UP001314170">
    <property type="component" value="Unassembled WGS sequence"/>
</dbReference>
<feature type="region of interest" description="Disordered" evidence="1">
    <location>
        <begin position="149"/>
        <end position="313"/>
    </location>
</feature>
<dbReference type="AlphaFoldDB" id="A0AAV1RP69"/>
<dbReference type="PANTHER" id="PTHR31780">
    <property type="entry name" value="STRESS RESPONSE PROTEIN NST1-RELATED"/>
    <property type="match status" value="1"/>
</dbReference>
<dbReference type="EMBL" id="CAWUPB010001108">
    <property type="protein sequence ID" value="CAK7337660.1"/>
    <property type="molecule type" value="Genomic_DNA"/>
</dbReference>
<feature type="region of interest" description="Disordered" evidence="1">
    <location>
        <begin position="29"/>
        <end position="48"/>
    </location>
</feature>
<organism evidence="2 3">
    <name type="scientific">Dovyalis caffra</name>
    <dbReference type="NCBI Taxonomy" id="77055"/>
    <lineage>
        <taxon>Eukaryota</taxon>
        <taxon>Viridiplantae</taxon>
        <taxon>Streptophyta</taxon>
        <taxon>Embryophyta</taxon>
        <taxon>Tracheophyta</taxon>
        <taxon>Spermatophyta</taxon>
        <taxon>Magnoliopsida</taxon>
        <taxon>eudicotyledons</taxon>
        <taxon>Gunneridae</taxon>
        <taxon>Pentapetalae</taxon>
        <taxon>rosids</taxon>
        <taxon>fabids</taxon>
        <taxon>Malpighiales</taxon>
        <taxon>Salicaceae</taxon>
        <taxon>Flacourtieae</taxon>
        <taxon>Dovyalis</taxon>
    </lineage>
</organism>
<keyword evidence="3" id="KW-1185">Reference proteome</keyword>
<dbReference type="InterPro" id="IPR051195">
    <property type="entry name" value="Fungal_stress_NST1"/>
</dbReference>
<feature type="compositionally biased region" description="Polar residues" evidence="1">
    <location>
        <begin position="231"/>
        <end position="252"/>
    </location>
</feature>
<comment type="caution">
    <text evidence="2">The sequence shown here is derived from an EMBL/GenBank/DDBJ whole genome shotgun (WGS) entry which is preliminary data.</text>
</comment>
<evidence type="ECO:0000256" key="1">
    <source>
        <dbReference type="SAM" id="MobiDB-lite"/>
    </source>
</evidence>
<accession>A0AAV1RP69</accession>
<proteinExistence type="predicted"/>
<feature type="compositionally biased region" description="Polar residues" evidence="1">
    <location>
        <begin position="184"/>
        <end position="204"/>
    </location>
</feature>
<evidence type="ECO:0000313" key="2">
    <source>
        <dbReference type="EMBL" id="CAK7337660.1"/>
    </source>
</evidence>
<sequence>MVVYNHFAPVGQFGQVGLSYMGTTYVPSGKQPDWKHNPASSAMGAGEGDMKNMNIVSAQRNSTNMPAIQHLAPGSPLLSMAPPMAMFDVSPFQSSPDISVQARWPHVPASPLQSLPVSMPLQQQGEGVLPSQFNHILPVDQSLAANRFNESRTPTPSDNRRNFPTATNATLSRLPDELGLVDSGATSVGTSTQSIGAKSSSASTIPEAGKTDVMQNGSVSNGGGQNSSSVLKTQPLHQKNTSAQHYNNSGYNYQRGGGGTQKNSSSGEWSHRRMAYQGRNQSLSTEKNPPSKTKQIYVAKQATPGTLKHHEEH</sequence>